<comment type="caution">
    <text evidence="1">The sequence shown here is derived from an EMBL/GenBank/DDBJ whole genome shotgun (WGS) entry which is preliminary data.</text>
</comment>
<dbReference type="Proteomes" id="UP000606786">
    <property type="component" value="Unassembled WGS sequence"/>
</dbReference>
<gene>
    <name evidence="1" type="ORF">CCAP1982_LOCUS1680</name>
</gene>
<evidence type="ECO:0000313" key="2">
    <source>
        <dbReference type="Proteomes" id="UP000606786"/>
    </source>
</evidence>
<protein>
    <submittedName>
        <fullName evidence="1">(Mediterranean fruit fly) hypothetical protein</fullName>
    </submittedName>
</protein>
<feature type="non-terminal residue" evidence="1">
    <location>
        <position position="51"/>
    </location>
</feature>
<dbReference type="EMBL" id="CAJHJT010000001">
    <property type="protein sequence ID" value="CAD6992845.1"/>
    <property type="molecule type" value="Genomic_DNA"/>
</dbReference>
<keyword evidence="2" id="KW-1185">Reference proteome</keyword>
<organism evidence="1 2">
    <name type="scientific">Ceratitis capitata</name>
    <name type="common">Mediterranean fruit fly</name>
    <name type="synonym">Tephritis capitata</name>
    <dbReference type="NCBI Taxonomy" id="7213"/>
    <lineage>
        <taxon>Eukaryota</taxon>
        <taxon>Metazoa</taxon>
        <taxon>Ecdysozoa</taxon>
        <taxon>Arthropoda</taxon>
        <taxon>Hexapoda</taxon>
        <taxon>Insecta</taxon>
        <taxon>Pterygota</taxon>
        <taxon>Neoptera</taxon>
        <taxon>Endopterygota</taxon>
        <taxon>Diptera</taxon>
        <taxon>Brachycera</taxon>
        <taxon>Muscomorpha</taxon>
        <taxon>Tephritoidea</taxon>
        <taxon>Tephritidae</taxon>
        <taxon>Ceratitis</taxon>
        <taxon>Ceratitis</taxon>
    </lineage>
</organism>
<sequence length="51" mass="5757">MKFFIAFFRCHFISFQAHPPVYASCNTTPPLLSATHYNRIDIQIGIAAPCV</sequence>
<name>A0A811U6F9_CERCA</name>
<accession>A0A811U6F9</accession>
<dbReference type="AlphaFoldDB" id="A0A811U6F9"/>
<proteinExistence type="predicted"/>
<reference evidence="1" key="1">
    <citation type="submission" date="2020-11" db="EMBL/GenBank/DDBJ databases">
        <authorList>
            <person name="Whitehead M."/>
        </authorList>
    </citation>
    <scope>NUCLEOTIDE SEQUENCE</scope>
    <source>
        <strain evidence="1">EGII</strain>
    </source>
</reference>
<evidence type="ECO:0000313" key="1">
    <source>
        <dbReference type="EMBL" id="CAD6992845.1"/>
    </source>
</evidence>